<gene>
    <name evidence="1" type="ORF">PROAA_2050005</name>
</gene>
<name>A0A1A8XSV4_9RHOO</name>
<reference evidence="1 2" key="1">
    <citation type="submission" date="2016-06" db="EMBL/GenBank/DDBJ databases">
        <authorList>
            <person name="Kjaerup R.B."/>
            <person name="Dalgaard T.S."/>
            <person name="Juul-Madsen H.R."/>
        </authorList>
    </citation>
    <scope>NUCLEOTIDE SEQUENCE [LARGE SCALE GENOMIC DNA]</scope>
    <source>
        <strain evidence="1">2</strain>
    </source>
</reference>
<dbReference type="EMBL" id="FLQY01000119">
    <property type="protein sequence ID" value="SBT07023.1"/>
    <property type="molecule type" value="Genomic_DNA"/>
</dbReference>
<sequence>MVSGRKSIADPRTRVKREELTMRKTHDSLLSLFESRAHLGKAVSSVHHACGTVGSILAAGCEFWIAQTTVGNAFHGVTFGERSEPAADPP</sequence>
<accession>A0A1A8XSV4</accession>
<protein>
    <submittedName>
        <fullName evidence="1">Uncharacterized protein</fullName>
    </submittedName>
</protein>
<dbReference type="AlphaFoldDB" id="A0A1A8XSV4"/>
<evidence type="ECO:0000313" key="1">
    <source>
        <dbReference type="EMBL" id="SBT07023.1"/>
    </source>
</evidence>
<organism evidence="1 2">
    <name type="scientific">Candidatus Propionivibrio aalborgensis</name>
    <dbReference type="NCBI Taxonomy" id="1860101"/>
    <lineage>
        <taxon>Bacteria</taxon>
        <taxon>Pseudomonadati</taxon>
        <taxon>Pseudomonadota</taxon>
        <taxon>Betaproteobacteria</taxon>
        <taxon>Rhodocyclales</taxon>
        <taxon>Rhodocyclaceae</taxon>
        <taxon>Propionivibrio</taxon>
    </lineage>
</organism>
<evidence type="ECO:0000313" key="2">
    <source>
        <dbReference type="Proteomes" id="UP000199600"/>
    </source>
</evidence>
<keyword evidence="2" id="KW-1185">Reference proteome</keyword>
<dbReference type="Proteomes" id="UP000199600">
    <property type="component" value="Unassembled WGS sequence"/>
</dbReference>
<proteinExistence type="predicted"/>